<feature type="transmembrane region" description="Helical" evidence="1">
    <location>
        <begin position="135"/>
        <end position="156"/>
    </location>
</feature>
<dbReference type="AlphaFoldDB" id="X1U0P4"/>
<keyword evidence="1" id="KW-0472">Membrane</keyword>
<dbReference type="Pfam" id="PF03929">
    <property type="entry name" value="PepSY_TM"/>
    <property type="match status" value="1"/>
</dbReference>
<reference evidence="2" key="1">
    <citation type="journal article" date="2014" name="Front. Microbiol.">
        <title>High frequency of phylogenetically diverse reductive dehalogenase-homologous genes in deep subseafloor sedimentary metagenomes.</title>
        <authorList>
            <person name="Kawai M."/>
            <person name="Futagami T."/>
            <person name="Toyoda A."/>
            <person name="Takaki Y."/>
            <person name="Nishi S."/>
            <person name="Hori S."/>
            <person name="Arai W."/>
            <person name="Tsubouchi T."/>
            <person name="Morono Y."/>
            <person name="Uchiyama I."/>
            <person name="Ito T."/>
            <person name="Fujiyama A."/>
            <person name="Inagaki F."/>
            <person name="Takami H."/>
        </authorList>
    </citation>
    <scope>NUCLEOTIDE SEQUENCE</scope>
    <source>
        <strain evidence="2">Expedition CK06-06</strain>
    </source>
</reference>
<sequence>KLVRDTHKWISIILSVAFINMAVTGLLLLAKKKCDWIQPPTREDAKGDTEDFINVQHLFEIVLNQGHEDFKSYEDIDRIDFRPNKRVYKVQSKYNHSEIQVGAVTGTVLSEDQRLSDMLEDIHDGSFFGAWIHDWFMPLMAFSLFFLTISGIYLWLQPLIRKRLKQHHEKPQVIFTE</sequence>
<dbReference type="InterPro" id="IPR005625">
    <property type="entry name" value="PepSY-ass_TM"/>
</dbReference>
<gene>
    <name evidence="2" type="ORF">S12H4_15097</name>
</gene>
<accession>X1U0P4</accession>
<organism evidence="2">
    <name type="scientific">marine sediment metagenome</name>
    <dbReference type="NCBI Taxonomy" id="412755"/>
    <lineage>
        <taxon>unclassified sequences</taxon>
        <taxon>metagenomes</taxon>
        <taxon>ecological metagenomes</taxon>
    </lineage>
</organism>
<comment type="caution">
    <text evidence="2">The sequence shown here is derived from an EMBL/GenBank/DDBJ whole genome shotgun (WGS) entry which is preliminary data.</text>
</comment>
<feature type="non-terminal residue" evidence="2">
    <location>
        <position position="1"/>
    </location>
</feature>
<protein>
    <recommendedName>
        <fullName evidence="3">PepSY domain-containing protein</fullName>
    </recommendedName>
</protein>
<name>X1U0P4_9ZZZZ</name>
<keyword evidence="1" id="KW-0812">Transmembrane</keyword>
<evidence type="ECO:0000313" key="2">
    <source>
        <dbReference type="EMBL" id="GAI85884.1"/>
    </source>
</evidence>
<dbReference type="EMBL" id="BARW01007229">
    <property type="protein sequence ID" value="GAI85884.1"/>
    <property type="molecule type" value="Genomic_DNA"/>
</dbReference>
<evidence type="ECO:0000256" key="1">
    <source>
        <dbReference type="SAM" id="Phobius"/>
    </source>
</evidence>
<keyword evidence="1" id="KW-1133">Transmembrane helix</keyword>
<evidence type="ECO:0008006" key="3">
    <source>
        <dbReference type="Google" id="ProtNLM"/>
    </source>
</evidence>
<proteinExistence type="predicted"/>
<feature type="transmembrane region" description="Helical" evidence="1">
    <location>
        <begin position="12"/>
        <end position="30"/>
    </location>
</feature>